<dbReference type="Proteomes" id="UP000288805">
    <property type="component" value="Unassembled WGS sequence"/>
</dbReference>
<gene>
    <name evidence="6" type="primary">VvCHDh000488_2</name>
    <name evidence="6" type="ORF">CK203_070136</name>
</gene>
<proteinExistence type="predicted"/>
<sequence>MIRAIRACKTAAEERAVVRKECAAIRASVSENDHDYRHRNLAKLMFIHMLGYPTHFGQMECLKLIAAAGFPEKRIGYLGLMLLLDERQEVLMLVTNSLKQYPILTEMARDLAPEVERLMQFRDPNIRKKAALCSIRIIRKVPDLAENFMHPATNLLKEKHHGVLITGVQLCTEICKVSVEALEHFRKKCTEVLVKVLKDVVNSPYAPEYDIAGITDPFLHIRLLRLLRVLGQGDADASDCMNDILAQVCCFYAFSFIHTLFYYLRYSILMSAKYLGLILGMLKGEEERKKRREDKMLTLDPYPVPSMKLRSAILAFLKLNLWKENRGKWLSMTN</sequence>
<dbReference type="GO" id="GO:0012505">
    <property type="term" value="C:endomembrane system"/>
    <property type="evidence" value="ECO:0007669"/>
    <property type="project" value="UniProtKB-SubCell"/>
</dbReference>
<comment type="subcellular location">
    <subcellularLocation>
        <location evidence="1">Endomembrane system</location>
    </subcellularLocation>
</comment>
<dbReference type="Pfam" id="PF01602">
    <property type="entry name" value="Adaptin_N"/>
    <property type="match status" value="2"/>
</dbReference>
<keyword evidence="2" id="KW-0813">Transport</keyword>
<dbReference type="InterPro" id="IPR002553">
    <property type="entry name" value="Clathrin/coatomer_adapt-like_N"/>
</dbReference>
<feature type="domain" description="Clathrin/coatomer adaptor adaptin-like N-terminal" evidence="5">
    <location>
        <begin position="105"/>
        <end position="248"/>
    </location>
</feature>
<accession>A0A438EHN0</accession>
<evidence type="ECO:0000256" key="2">
    <source>
        <dbReference type="ARBA" id="ARBA00022448"/>
    </source>
</evidence>
<dbReference type="GO" id="GO:0006886">
    <property type="term" value="P:intracellular protein transport"/>
    <property type="evidence" value="ECO:0007669"/>
    <property type="project" value="InterPro"/>
</dbReference>
<evidence type="ECO:0000313" key="6">
    <source>
        <dbReference type="EMBL" id="RVW47211.1"/>
    </source>
</evidence>
<dbReference type="InterPro" id="IPR050840">
    <property type="entry name" value="Adaptor_Complx_Large_Subunit"/>
</dbReference>
<dbReference type="AlphaFoldDB" id="A0A438EHN0"/>
<evidence type="ECO:0000256" key="3">
    <source>
        <dbReference type="ARBA" id="ARBA00022927"/>
    </source>
</evidence>
<dbReference type="GO" id="GO:0030117">
    <property type="term" value="C:membrane coat"/>
    <property type="evidence" value="ECO:0007669"/>
    <property type="project" value="InterPro"/>
</dbReference>
<evidence type="ECO:0000256" key="1">
    <source>
        <dbReference type="ARBA" id="ARBA00004308"/>
    </source>
</evidence>
<organism evidence="6 7">
    <name type="scientific">Vitis vinifera</name>
    <name type="common">Grape</name>
    <dbReference type="NCBI Taxonomy" id="29760"/>
    <lineage>
        <taxon>Eukaryota</taxon>
        <taxon>Viridiplantae</taxon>
        <taxon>Streptophyta</taxon>
        <taxon>Embryophyta</taxon>
        <taxon>Tracheophyta</taxon>
        <taxon>Spermatophyta</taxon>
        <taxon>Magnoliopsida</taxon>
        <taxon>eudicotyledons</taxon>
        <taxon>Gunneridae</taxon>
        <taxon>Pentapetalae</taxon>
        <taxon>rosids</taxon>
        <taxon>Vitales</taxon>
        <taxon>Vitaceae</taxon>
        <taxon>Viteae</taxon>
        <taxon>Vitis</taxon>
    </lineage>
</organism>
<keyword evidence="3" id="KW-0653">Protein transport</keyword>
<dbReference type="PANTHER" id="PTHR22780">
    <property type="entry name" value="ADAPTIN, ALPHA/GAMMA/EPSILON"/>
    <property type="match status" value="1"/>
</dbReference>
<comment type="caution">
    <text evidence="6">The sequence shown here is derived from an EMBL/GenBank/DDBJ whole genome shotgun (WGS) entry which is preliminary data.</text>
</comment>
<reference evidence="6 7" key="1">
    <citation type="journal article" date="2018" name="PLoS Genet.">
        <title>Population sequencing reveals clonal diversity and ancestral inbreeding in the grapevine cultivar Chardonnay.</title>
        <authorList>
            <person name="Roach M.J."/>
            <person name="Johnson D.L."/>
            <person name="Bohlmann J."/>
            <person name="van Vuuren H.J."/>
            <person name="Jones S.J."/>
            <person name="Pretorius I.S."/>
            <person name="Schmidt S.A."/>
            <person name="Borneman A.R."/>
        </authorList>
    </citation>
    <scope>NUCLEOTIDE SEQUENCE [LARGE SCALE GENOMIC DNA]</scope>
    <source>
        <strain evidence="7">cv. Chardonnay</strain>
        <tissue evidence="6">Leaf</tissue>
    </source>
</reference>
<evidence type="ECO:0000259" key="5">
    <source>
        <dbReference type="Pfam" id="PF01602"/>
    </source>
</evidence>
<dbReference type="EMBL" id="QGNW01001287">
    <property type="protein sequence ID" value="RVW47211.1"/>
    <property type="molecule type" value="Genomic_DNA"/>
</dbReference>
<dbReference type="SUPFAM" id="SSF48371">
    <property type="entry name" value="ARM repeat"/>
    <property type="match status" value="1"/>
</dbReference>
<name>A0A438EHN0_VITVI</name>
<dbReference type="Gene3D" id="1.25.10.10">
    <property type="entry name" value="Leucine-rich Repeat Variant"/>
    <property type="match status" value="1"/>
</dbReference>
<dbReference type="GO" id="GO:0016192">
    <property type="term" value="P:vesicle-mediated transport"/>
    <property type="evidence" value="ECO:0007669"/>
    <property type="project" value="InterPro"/>
</dbReference>
<feature type="domain" description="Clathrin/coatomer adaptor adaptin-like N-terminal" evidence="5">
    <location>
        <begin position="14"/>
        <end position="99"/>
    </location>
</feature>
<protein>
    <submittedName>
        <fullName evidence="6">AP-1 complex subunit gamma-2</fullName>
    </submittedName>
</protein>
<dbReference type="InterPro" id="IPR016024">
    <property type="entry name" value="ARM-type_fold"/>
</dbReference>
<keyword evidence="4" id="KW-0472">Membrane</keyword>
<dbReference type="InterPro" id="IPR011989">
    <property type="entry name" value="ARM-like"/>
</dbReference>
<evidence type="ECO:0000313" key="7">
    <source>
        <dbReference type="Proteomes" id="UP000288805"/>
    </source>
</evidence>
<evidence type="ECO:0000256" key="4">
    <source>
        <dbReference type="ARBA" id="ARBA00023136"/>
    </source>
</evidence>